<evidence type="ECO:0000313" key="2">
    <source>
        <dbReference type="EMBL" id="MBR0598484.1"/>
    </source>
</evidence>
<protein>
    <submittedName>
        <fullName evidence="2">DUF2680 domain-containing protein</fullName>
    </submittedName>
</protein>
<organism evidence="2 3">
    <name type="scientific">Sinanaerobacter chloroacetimidivorans</name>
    <dbReference type="NCBI Taxonomy" id="2818044"/>
    <lineage>
        <taxon>Bacteria</taxon>
        <taxon>Bacillati</taxon>
        <taxon>Bacillota</taxon>
        <taxon>Clostridia</taxon>
        <taxon>Peptostreptococcales</taxon>
        <taxon>Anaerovoracaceae</taxon>
        <taxon>Sinanaerobacter</taxon>
    </lineage>
</organism>
<feature type="chain" id="PRO_5035148565" evidence="1">
    <location>
        <begin position="27"/>
        <end position="158"/>
    </location>
</feature>
<evidence type="ECO:0000256" key="1">
    <source>
        <dbReference type="SAM" id="SignalP"/>
    </source>
</evidence>
<reference evidence="2" key="1">
    <citation type="submission" date="2021-04" db="EMBL/GenBank/DDBJ databases">
        <title>Sinoanaerobacter chloroacetimidivorans sp. nov., an obligate anaerobic bacterium isolated from anaerobic sludge.</title>
        <authorList>
            <person name="Bao Y."/>
        </authorList>
    </citation>
    <scope>NUCLEOTIDE SEQUENCE</scope>
    <source>
        <strain evidence="2">BAD-6</strain>
    </source>
</reference>
<gene>
    <name evidence="2" type="ORF">KCX82_11395</name>
</gene>
<accession>A0A8J7W0E8</accession>
<sequence length="158" mass="16425">MKNFKKLIMVGAMVTMIGAASVTAFAASSYSTPAEAVAGLTGKTVEDVTAERYETGKTYGTIANDAGKLEEFQTEMLQIKKDILADRVEAGLMTQERADEIIAAIENNQSACDGTGSLRTGQRMGAGFGSMNGGQGYGQGNGQGMRGFGQGGGFCQAQ</sequence>
<proteinExistence type="predicted"/>
<feature type="signal peptide" evidence="1">
    <location>
        <begin position="1"/>
        <end position="26"/>
    </location>
</feature>
<dbReference type="InterPro" id="IPR024485">
    <property type="entry name" value="DUF2680"/>
</dbReference>
<dbReference type="EMBL" id="JAGSND010000007">
    <property type="protein sequence ID" value="MBR0598484.1"/>
    <property type="molecule type" value="Genomic_DNA"/>
</dbReference>
<keyword evidence="1" id="KW-0732">Signal</keyword>
<reference evidence="2" key="2">
    <citation type="submission" date="2021-04" db="EMBL/GenBank/DDBJ databases">
        <authorList>
            <person name="Liu J."/>
        </authorList>
    </citation>
    <scope>NUCLEOTIDE SEQUENCE</scope>
    <source>
        <strain evidence="2">BAD-6</strain>
    </source>
</reference>
<dbReference type="Pfam" id="PF10925">
    <property type="entry name" value="DUF2680"/>
    <property type="match status" value="1"/>
</dbReference>
<evidence type="ECO:0000313" key="3">
    <source>
        <dbReference type="Proteomes" id="UP000675664"/>
    </source>
</evidence>
<comment type="caution">
    <text evidence="2">The sequence shown here is derived from an EMBL/GenBank/DDBJ whole genome shotgun (WGS) entry which is preliminary data.</text>
</comment>
<name>A0A8J7W0E8_9FIRM</name>
<keyword evidence="3" id="KW-1185">Reference proteome</keyword>
<dbReference type="Proteomes" id="UP000675664">
    <property type="component" value="Unassembled WGS sequence"/>
</dbReference>
<dbReference type="AlphaFoldDB" id="A0A8J7W0E8"/>
<dbReference type="RefSeq" id="WP_227018609.1">
    <property type="nucleotide sequence ID" value="NZ_JAGSND010000007.1"/>
</dbReference>